<dbReference type="Proteomes" id="UP000265691">
    <property type="component" value="Unassembled WGS sequence"/>
</dbReference>
<sequence length="400" mass="44165">MLKKLITVVSSLALASMSQALTCQLEVKSQEDYYNYQFVHVPSCNLNIATRDYVVFPAYKGFDLNLSTGVVMQDQVARQFFTPLLVAKENDLGALKNFASDYYNTYLAYAPQAKYAFVIADYLDYGQQADLNDFTTTSLFINQKDQVSFTTNHVKALTVADGDLWLAPEKTVAILVVDYLGVTNQSGFTILLHNQNKEQKVKISTSLNTYMDALLAHAQEQSNKGNGSSVSITNGKGDVVISGGTIKAGNVNISGGNVSISNTNINADQEINLTANERLEVRKSELNAPEVNSQAPQIVDDGSLSGLMSQYQIPRIVGIFPYFEEILSLDKVNASRPLIDPFLAQGKAFDLTSQEQVEKAISAYVSNYSDNSYLLTILPSYSKEVLSFYNYQKNNPIEQE</sequence>
<evidence type="ECO:0000313" key="3">
    <source>
        <dbReference type="Proteomes" id="UP000265691"/>
    </source>
</evidence>
<protein>
    <submittedName>
        <fullName evidence="2">Uncharacterized protein</fullName>
    </submittedName>
</protein>
<dbReference type="RefSeq" id="WP_119524728.1">
    <property type="nucleotide sequence ID" value="NZ_NRHC01000030.1"/>
</dbReference>
<proteinExistence type="predicted"/>
<feature type="chain" id="PRO_5017267796" evidence="1">
    <location>
        <begin position="21"/>
        <end position="400"/>
    </location>
</feature>
<feature type="signal peptide" evidence="1">
    <location>
        <begin position="1"/>
        <end position="20"/>
    </location>
</feature>
<dbReference type="EMBL" id="NRHC01000030">
    <property type="protein sequence ID" value="RIY33518.1"/>
    <property type="molecule type" value="Genomic_DNA"/>
</dbReference>
<comment type="caution">
    <text evidence="2">The sequence shown here is derived from an EMBL/GenBank/DDBJ whole genome shotgun (WGS) entry which is preliminary data.</text>
</comment>
<reference evidence="2 3" key="1">
    <citation type="submission" date="2017-08" db="EMBL/GenBank/DDBJ databases">
        <title>Reclassification of Bisgaard taxon 37 and 44.</title>
        <authorList>
            <person name="Christensen H."/>
        </authorList>
    </citation>
    <scope>NUCLEOTIDE SEQUENCE [LARGE SCALE GENOMIC DNA]</scope>
    <source>
        <strain evidence="2 3">B96_3</strain>
    </source>
</reference>
<evidence type="ECO:0000313" key="2">
    <source>
        <dbReference type="EMBL" id="RIY33518.1"/>
    </source>
</evidence>
<dbReference type="AlphaFoldDB" id="A0A3A1Y8I2"/>
<accession>A0A3A1Y8I2</accession>
<dbReference type="OrthoDB" id="5675188at2"/>
<name>A0A3A1Y8I2_9GAMM</name>
<gene>
    <name evidence="2" type="ORF">CKF54_02605</name>
</gene>
<keyword evidence="1" id="KW-0732">Signal</keyword>
<evidence type="ECO:0000256" key="1">
    <source>
        <dbReference type="SAM" id="SignalP"/>
    </source>
</evidence>
<organism evidence="2 3">
    <name type="scientific">Psittacicella hinzii</name>
    <dbReference type="NCBI Taxonomy" id="2028575"/>
    <lineage>
        <taxon>Bacteria</taxon>
        <taxon>Pseudomonadati</taxon>
        <taxon>Pseudomonadota</taxon>
        <taxon>Gammaproteobacteria</taxon>
        <taxon>Pasteurellales</taxon>
        <taxon>Psittacicellaceae</taxon>
        <taxon>Psittacicella</taxon>
    </lineage>
</organism>
<keyword evidence="3" id="KW-1185">Reference proteome</keyword>